<dbReference type="AlphaFoldDB" id="A0A914QUK4"/>
<sequence length="300" mass="33957">MELEAMQILGLLDEQLDHFSDEVLNAFVARVLDSRAPHDNLIKFEIFPDNFSIIIKKNITKAEKIEPLKIIETLQAFFGYLHQSFDGFQVDKVSFVRYFGNKFATKLIEMIIKDCLTASVPSGDTQKESYQAVIDAANHFHTTMQEYGFFDAQTLSFEAFTEKFDQIFVNRRCAKIIVAARNHIYDHSVDTVEVGTSENDGDGSPEQLMKELSLTSQIRDDALPMNSHLPKIFQFSKCKISNSIYKLGELFINTMEAASLAEQDFAAGKLLTTAHNIIKLYLMAAEKQHHETITSIPIGL</sequence>
<proteinExistence type="predicted"/>
<feature type="domain" description="Centromere/kinetochore protein zw10 C-terminal" evidence="2">
    <location>
        <begin position="233"/>
        <end position="297"/>
    </location>
</feature>
<feature type="domain" description="Centromere/kinetochore protein zw10 middle" evidence="1">
    <location>
        <begin position="3"/>
        <end position="182"/>
    </location>
</feature>
<protein>
    <submittedName>
        <fullName evidence="4">Uncharacterized protein</fullName>
    </submittedName>
</protein>
<dbReference type="GO" id="GO:0007094">
    <property type="term" value="P:mitotic spindle assembly checkpoint signaling"/>
    <property type="evidence" value="ECO:0007669"/>
    <property type="project" value="TreeGrafter"/>
</dbReference>
<dbReference type="GO" id="GO:0005737">
    <property type="term" value="C:cytoplasm"/>
    <property type="evidence" value="ECO:0007669"/>
    <property type="project" value="GOC"/>
</dbReference>
<keyword evidence="3" id="KW-1185">Reference proteome</keyword>
<dbReference type="Pfam" id="PF20665">
    <property type="entry name" value="Zw10_middle"/>
    <property type="match status" value="1"/>
</dbReference>
<dbReference type="PANTHER" id="PTHR12205:SF0">
    <property type="entry name" value="CENTROMERE_KINETOCHORE PROTEIN ZW10 HOMOLOG"/>
    <property type="match status" value="1"/>
</dbReference>
<dbReference type="Proteomes" id="UP000887578">
    <property type="component" value="Unplaced"/>
</dbReference>
<dbReference type="InterPro" id="IPR048344">
    <property type="entry name" value="Zw10_middle"/>
</dbReference>
<dbReference type="GO" id="GO:0006888">
    <property type="term" value="P:endoplasmic reticulum to Golgi vesicle-mediated transport"/>
    <property type="evidence" value="ECO:0007669"/>
    <property type="project" value="TreeGrafter"/>
</dbReference>
<dbReference type="GO" id="GO:1990423">
    <property type="term" value="C:RZZ complex"/>
    <property type="evidence" value="ECO:0007669"/>
    <property type="project" value="TreeGrafter"/>
</dbReference>
<organism evidence="3 4">
    <name type="scientific">Panagrolaimus davidi</name>
    <dbReference type="NCBI Taxonomy" id="227884"/>
    <lineage>
        <taxon>Eukaryota</taxon>
        <taxon>Metazoa</taxon>
        <taxon>Ecdysozoa</taxon>
        <taxon>Nematoda</taxon>
        <taxon>Chromadorea</taxon>
        <taxon>Rhabditida</taxon>
        <taxon>Tylenchina</taxon>
        <taxon>Panagrolaimomorpha</taxon>
        <taxon>Panagrolaimoidea</taxon>
        <taxon>Panagrolaimidae</taxon>
        <taxon>Panagrolaimus</taxon>
    </lineage>
</organism>
<dbReference type="PANTHER" id="PTHR12205">
    <property type="entry name" value="CENTROMERE/KINETOCHORE PROTEIN ZW10"/>
    <property type="match status" value="1"/>
</dbReference>
<dbReference type="InterPro" id="IPR048343">
    <property type="entry name" value="ZW10_C"/>
</dbReference>
<evidence type="ECO:0000259" key="2">
    <source>
        <dbReference type="Pfam" id="PF20666"/>
    </source>
</evidence>
<evidence type="ECO:0000259" key="1">
    <source>
        <dbReference type="Pfam" id="PF20665"/>
    </source>
</evidence>
<dbReference type="Pfam" id="PF20666">
    <property type="entry name" value="ZW10_C"/>
    <property type="match status" value="1"/>
</dbReference>
<evidence type="ECO:0000313" key="3">
    <source>
        <dbReference type="Proteomes" id="UP000887578"/>
    </source>
</evidence>
<evidence type="ECO:0000313" key="4">
    <source>
        <dbReference type="WBParaSite" id="PDA_v2.g7649.t1"/>
    </source>
</evidence>
<dbReference type="WBParaSite" id="PDA_v2.g7649.t1">
    <property type="protein sequence ID" value="PDA_v2.g7649.t1"/>
    <property type="gene ID" value="PDA_v2.g7649"/>
</dbReference>
<name>A0A914QUK4_9BILA</name>
<accession>A0A914QUK4</accession>
<reference evidence="4" key="1">
    <citation type="submission" date="2022-11" db="UniProtKB">
        <authorList>
            <consortium name="WormBaseParasite"/>
        </authorList>
    </citation>
    <scope>IDENTIFICATION</scope>
</reference>